<keyword evidence="4" id="KW-1185">Reference proteome</keyword>
<name>A0ABN1BKF3_9DEIO</name>
<dbReference type="InterPro" id="IPR029787">
    <property type="entry name" value="Nucleotide_cyclase"/>
</dbReference>
<protein>
    <submittedName>
        <fullName evidence="3">GGDEF domain-containing protein</fullName>
    </submittedName>
</protein>
<feature type="transmembrane region" description="Helical" evidence="1">
    <location>
        <begin position="79"/>
        <end position="98"/>
    </location>
</feature>
<dbReference type="SMART" id="SM00267">
    <property type="entry name" value="GGDEF"/>
    <property type="match status" value="1"/>
</dbReference>
<proteinExistence type="predicted"/>
<sequence>MRILRLFRPVPEVLSEPASWHAGQRRMFTLLVWLACAACGAALLAQFPALDPLDRWALPLLAMNMVALQLLLSAQRITLQTAVTGAFVGAAAYVLLALNHQFNVMPRTSWTLMENTYWFAVLYAAAFLVFPPRQATYLASGLLALSAAICAYHLGFTVSPLTRTHLTGASVQFLLMGTVMTVMQATLGVHRMQLLASHAAAHTDTLTGIGNRRAAEERLAELTRAQQTYTLVMFDLDHFKRVNDMHGHAAGDLVLKGVAQAALSHLPPGGLATRWGGEEFLLILPEQRDRQVRAMLDALRLELRHQRHGKVSGVTACFGVATATAGEDPERVLGRADTAMYTVKEQGRNDIHLADLRRTQIG</sequence>
<feature type="domain" description="GGDEF" evidence="2">
    <location>
        <begin position="227"/>
        <end position="356"/>
    </location>
</feature>
<feature type="transmembrane region" description="Helical" evidence="1">
    <location>
        <begin position="170"/>
        <end position="189"/>
    </location>
</feature>
<dbReference type="InterPro" id="IPR000160">
    <property type="entry name" value="GGDEF_dom"/>
</dbReference>
<dbReference type="Proteomes" id="UP001500191">
    <property type="component" value="Unassembled WGS sequence"/>
</dbReference>
<comment type="caution">
    <text evidence="3">The sequence shown here is derived from an EMBL/GenBank/DDBJ whole genome shotgun (WGS) entry which is preliminary data.</text>
</comment>
<evidence type="ECO:0000256" key="1">
    <source>
        <dbReference type="SAM" id="Phobius"/>
    </source>
</evidence>
<organism evidence="3 4">
    <name type="scientific">Deinococcus depolymerans</name>
    <dbReference type="NCBI Taxonomy" id="392408"/>
    <lineage>
        <taxon>Bacteria</taxon>
        <taxon>Thermotogati</taxon>
        <taxon>Deinococcota</taxon>
        <taxon>Deinococci</taxon>
        <taxon>Deinococcales</taxon>
        <taxon>Deinococcaceae</taxon>
        <taxon>Deinococcus</taxon>
    </lineage>
</organism>
<evidence type="ECO:0000313" key="4">
    <source>
        <dbReference type="Proteomes" id="UP001500191"/>
    </source>
</evidence>
<dbReference type="CDD" id="cd01949">
    <property type="entry name" value="GGDEF"/>
    <property type="match status" value="1"/>
</dbReference>
<feature type="transmembrane region" description="Helical" evidence="1">
    <location>
        <begin position="137"/>
        <end position="158"/>
    </location>
</feature>
<accession>A0ABN1BKF3</accession>
<dbReference type="Pfam" id="PF00990">
    <property type="entry name" value="GGDEF"/>
    <property type="match status" value="1"/>
</dbReference>
<gene>
    <name evidence="3" type="ORF">GCM10008937_03410</name>
</gene>
<keyword evidence="1" id="KW-0472">Membrane</keyword>
<dbReference type="InterPro" id="IPR043128">
    <property type="entry name" value="Rev_trsase/Diguanyl_cyclase"/>
</dbReference>
<dbReference type="SUPFAM" id="SSF55073">
    <property type="entry name" value="Nucleotide cyclase"/>
    <property type="match status" value="1"/>
</dbReference>
<dbReference type="PANTHER" id="PTHR45138:SF9">
    <property type="entry name" value="DIGUANYLATE CYCLASE DGCM-RELATED"/>
    <property type="match status" value="1"/>
</dbReference>
<keyword evidence="1" id="KW-0812">Transmembrane</keyword>
<dbReference type="PROSITE" id="PS50887">
    <property type="entry name" value="GGDEF"/>
    <property type="match status" value="1"/>
</dbReference>
<dbReference type="InterPro" id="IPR050469">
    <property type="entry name" value="Diguanylate_Cyclase"/>
</dbReference>
<feature type="transmembrane region" description="Helical" evidence="1">
    <location>
        <begin position="30"/>
        <end position="50"/>
    </location>
</feature>
<keyword evidence="1" id="KW-1133">Transmembrane helix</keyword>
<dbReference type="NCBIfam" id="TIGR00254">
    <property type="entry name" value="GGDEF"/>
    <property type="match status" value="1"/>
</dbReference>
<evidence type="ECO:0000313" key="3">
    <source>
        <dbReference type="EMBL" id="GAA0499487.1"/>
    </source>
</evidence>
<dbReference type="EMBL" id="BAAADB010000003">
    <property type="protein sequence ID" value="GAA0499487.1"/>
    <property type="molecule type" value="Genomic_DNA"/>
</dbReference>
<reference evidence="3 4" key="1">
    <citation type="journal article" date="2019" name="Int. J. Syst. Evol. Microbiol.">
        <title>The Global Catalogue of Microorganisms (GCM) 10K type strain sequencing project: providing services to taxonomists for standard genome sequencing and annotation.</title>
        <authorList>
            <consortium name="The Broad Institute Genomics Platform"/>
            <consortium name="The Broad Institute Genome Sequencing Center for Infectious Disease"/>
            <person name="Wu L."/>
            <person name="Ma J."/>
        </authorList>
    </citation>
    <scope>NUCLEOTIDE SEQUENCE [LARGE SCALE GENOMIC DNA]</scope>
    <source>
        <strain evidence="3 4">JCM 14368</strain>
    </source>
</reference>
<feature type="transmembrane region" description="Helical" evidence="1">
    <location>
        <begin position="110"/>
        <end position="130"/>
    </location>
</feature>
<dbReference type="PANTHER" id="PTHR45138">
    <property type="entry name" value="REGULATORY COMPONENTS OF SENSORY TRANSDUCTION SYSTEM"/>
    <property type="match status" value="1"/>
</dbReference>
<dbReference type="Gene3D" id="3.30.70.270">
    <property type="match status" value="1"/>
</dbReference>
<dbReference type="RefSeq" id="WP_343755356.1">
    <property type="nucleotide sequence ID" value="NZ_BAAADB010000003.1"/>
</dbReference>
<evidence type="ECO:0000259" key="2">
    <source>
        <dbReference type="PROSITE" id="PS50887"/>
    </source>
</evidence>